<reference evidence="2 3" key="1">
    <citation type="submission" date="2016-03" db="EMBL/GenBank/DDBJ databases">
        <title>Whole genome sequencing of Grifola frondosa 9006-11.</title>
        <authorList>
            <person name="Min B."/>
            <person name="Park H."/>
            <person name="Kim J.-G."/>
            <person name="Cho H."/>
            <person name="Oh Y.-L."/>
            <person name="Kong W.-S."/>
            <person name="Choi I.-G."/>
        </authorList>
    </citation>
    <scope>NUCLEOTIDE SEQUENCE [LARGE SCALE GENOMIC DNA]</scope>
    <source>
        <strain evidence="2 3">9006-11</strain>
    </source>
</reference>
<feature type="region of interest" description="Disordered" evidence="1">
    <location>
        <begin position="96"/>
        <end position="116"/>
    </location>
</feature>
<dbReference type="Proteomes" id="UP000092993">
    <property type="component" value="Unassembled WGS sequence"/>
</dbReference>
<comment type="caution">
    <text evidence="2">The sequence shown here is derived from an EMBL/GenBank/DDBJ whole genome shotgun (WGS) entry which is preliminary data.</text>
</comment>
<proteinExistence type="predicted"/>
<dbReference type="EMBL" id="LUGG01000002">
    <property type="protein sequence ID" value="OBZ78157.1"/>
    <property type="molecule type" value="Genomic_DNA"/>
</dbReference>
<protein>
    <submittedName>
        <fullName evidence="2">Uncharacterized protein</fullName>
    </submittedName>
</protein>
<feature type="compositionally biased region" description="Polar residues" evidence="1">
    <location>
        <begin position="27"/>
        <end position="63"/>
    </location>
</feature>
<evidence type="ECO:0000313" key="3">
    <source>
        <dbReference type="Proteomes" id="UP000092993"/>
    </source>
</evidence>
<accession>A0A1C7MNC5</accession>
<keyword evidence="3" id="KW-1185">Reference proteome</keyword>
<dbReference type="AlphaFoldDB" id="A0A1C7MNC5"/>
<feature type="compositionally biased region" description="Basic and acidic residues" evidence="1">
    <location>
        <begin position="105"/>
        <end position="116"/>
    </location>
</feature>
<evidence type="ECO:0000256" key="1">
    <source>
        <dbReference type="SAM" id="MobiDB-lite"/>
    </source>
</evidence>
<evidence type="ECO:0000313" key="2">
    <source>
        <dbReference type="EMBL" id="OBZ78157.1"/>
    </source>
</evidence>
<organism evidence="2 3">
    <name type="scientific">Grifola frondosa</name>
    <name type="common">Maitake</name>
    <name type="synonym">Polyporus frondosus</name>
    <dbReference type="NCBI Taxonomy" id="5627"/>
    <lineage>
        <taxon>Eukaryota</taxon>
        <taxon>Fungi</taxon>
        <taxon>Dikarya</taxon>
        <taxon>Basidiomycota</taxon>
        <taxon>Agaricomycotina</taxon>
        <taxon>Agaricomycetes</taxon>
        <taxon>Polyporales</taxon>
        <taxon>Grifolaceae</taxon>
        <taxon>Grifola</taxon>
    </lineage>
</organism>
<gene>
    <name evidence="2" type="ORF">A0H81_01944</name>
</gene>
<sequence>MPDTTCVTECDRRHNHCHVVITIQEDASSNQIGQENATHSRQIQDSQAHLSRSPQKDQQTTMNHIPVKSPIRIQRRECNPRRCVSVREKYNALSPSGMMNVANRKPREVVMHRGTR</sequence>
<name>A0A1C7MNC5_GRIFR</name>
<feature type="region of interest" description="Disordered" evidence="1">
    <location>
        <begin position="27"/>
        <end position="66"/>
    </location>
</feature>